<accession>A0A3Q1C197</accession>
<evidence type="ECO:0000256" key="7">
    <source>
        <dbReference type="ARBA" id="ARBA00023224"/>
    </source>
</evidence>
<dbReference type="SUPFAM" id="SSF81321">
    <property type="entry name" value="Family A G protein-coupled receptor-like"/>
    <property type="match status" value="1"/>
</dbReference>
<dbReference type="Gene3D" id="1.20.1070.10">
    <property type="entry name" value="Rhodopsin 7-helix transmembrane proteins"/>
    <property type="match status" value="1"/>
</dbReference>
<proteinExistence type="inferred from homology"/>
<dbReference type="GO" id="GO:0005886">
    <property type="term" value="C:plasma membrane"/>
    <property type="evidence" value="ECO:0007669"/>
    <property type="project" value="TreeGrafter"/>
</dbReference>
<evidence type="ECO:0000259" key="10">
    <source>
        <dbReference type="PROSITE" id="PS50262"/>
    </source>
</evidence>
<reference evidence="11 12" key="1">
    <citation type="submission" date="2022-01" db="EMBL/GenBank/DDBJ databases">
        <title>A chromosome-scale genome assembly of the false clownfish, Amphiprion ocellaris.</title>
        <authorList>
            <person name="Ryu T."/>
        </authorList>
    </citation>
    <scope>NUCLEOTIDE SEQUENCE [LARGE SCALE GENOMIC DNA]</scope>
</reference>
<keyword evidence="2 8" id="KW-0812">Transmembrane</keyword>
<dbReference type="Pfam" id="PF00001">
    <property type="entry name" value="7tm_1"/>
    <property type="match status" value="1"/>
</dbReference>
<feature type="transmembrane region" description="Helical" evidence="9">
    <location>
        <begin position="132"/>
        <end position="156"/>
    </location>
</feature>
<name>A0A3Q1C197_AMPOC</name>
<feature type="transmembrane region" description="Helical" evidence="9">
    <location>
        <begin position="13"/>
        <end position="40"/>
    </location>
</feature>
<keyword evidence="6 8" id="KW-0675">Receptor</keyword>
<dbReference type="GeneTree" id="ENSGT01140000282516"/>
<evidence type="ECO:0000256" key="3">
    <source>
        <dbReference type="ARBA" id="ARBA00022989"/>
    </source>
</evidence>
<reference evidence="11" key="3">
    <citation type="submission" date="2025-09" db="UniProtKB">
        <authorList>
            <consortium name="Ensembl"/>
        </authorList>
    </citation>
    <scope>IDENTIFICATION</scope>
</reference>
<comment type="similarity">
    <text evidence="8">Belongs to the G-protein coupled receptor 1 family.</text>
</comment>
<dbReference type="Proteomes" id="UP001501940">
    <property type="component" value="Chromosome 6"/>
</dbReference>
<keyword evidence="3 9" id="KW-1133">Transmembrane helix</keyword>
<feature type="transmembrane region" description="Helical" evidence="9">
    <location>
        <begin position="52"/>
        <end position="70"/>
    </location>
</feature>
<dbReference type="OMA" id="DTFRWHE"/>
<dbReference type="InterPro" id="IPR000276">
    <property type="entry name" value="GPCR_Rhodpsn"/>
</dbReference>
<dbReference type="AlphaFoldDB" id="A0A3Q1C197"/>
<evidence type="ECO:0000256" key="6">
    <source>
        <dbReference type="ARBA" id="ARBA00023170"/>
    </source>
</evidence>
<dbReference type="PROSITE" id="PS00237">
    <property type="entry name" value="G_PROTEIN_RECEP_F1_1"/>
    <property type="match status" value="1"/>
</dbReference>
<evidence type="ECO:0000256" key="8">
    <source>
        <dbReference type="RuleBase" id="RU000688"/>
    </source>
</evidence>
<evidence type="ECO:0000313" key="12">
    <source>
        <dbReference type="Proteomes" id="UP001501940"/>
    </source>
</evidence>
<feature type="domain" description="G-protein coupled receptors family 1 profile" evidence="10">
    <location>
        <begin position="32"/>
        <end position="287"/>
    </location>
</feature>
<keyword evidence="12" id="KW-1185">Reference proteome</keyword>
<sequence>QYNVSCSPYTMNVIVVVLPPLLVVEFVLGILGNALALWIFCFHLRPWKSSTVLVFNLAMADFLLNLALPFRTSYYISGMKWMFGNALCNICLFMLALNRSGSTFFLMAIAVDRYMRVVHPHHRINSLSVSKAAIGALGLWLVTFSMTAHVFTLQHVNTTYCESFMIETKPKSNLTWHKFVFLFSFFMPLLVILYCTVHIISHLRGRQLAQHAKIKKALFFIMVVVVVFIICFLPSNITQLLIWIKTRELTNILPEPDICPAVEDLNSVFYITVSLTYLNSAMDPVIYYFSSPAFKNNYRNSLPKYYLCLKTVVLKNIYFQGPVIKNVVCAEAIQSLGFVGNNLFTYQIFGSWKVNSRRN</sequence>
<evidence type="ECO:0000256" key="1">
    <source>
        <dbReference type="ARBA" id="ARBA00004141"/>
    </source>
</evidence>
<comment type="subcellular location">
    <subcellularLocation>
        <location evidence="1">Membrane</location>
        <topology evidence="1">Multi-pass membrane protein</topology>
    </subcellularLocation>
</comment>
<evidence type="ECO:0000313" key="11">
    <source>
        <dbReference type="Ensembl" id="ENSAOCP00000020977.2"/>
    </source>
</evidence>
<dbReference type="InterPro" id="IPR017452">
    <property type="entry name" value="GPCR_Rhodpsn_7TM"/>
</dbReference>
<dbReference type="InterPro" id="IPR051893">
    <property type="entry name" value="HCARs"/>
</dbReference>
<evidence type="ECO:0000256" key="5">
    <source>
        <dbReference type="ARBA" id="ARBA00023136"/>
    </source>
</evidence>
<organism evidence="11 12">
    <name type="scientific">Amphiprion ocellaris</name>
    <name type="common">Clown anemonefish</name>
    <dbReference type="NCBI Taxonomy" id="80972"/>
    <lineage>
        <taxon>Eukaryota</taxon>
        <taxon>Metazoa</taxon>
        <taxon>Chordata</taxon>
        <taxon>Craniata</taxon>
        <taxon>Vertebrata</taxon>
        <taxon>Euteleostomi</taxon>
        <taxon>Actinopterygii</taxon>
        <taxon>Neopterygii</taxon>
        <taxon>Teleostei</taxon>
        <taxon>Neoteleostei</taxon>
        <taxon>Acanthomorphata</taxon>
        <taxon>Ovalentaria</taxon>
        <taxon>Pomacentridae</taxon>
        <taxon>Amphiprion</taxon>
    </lineage>
</organism>
<keyword evidence="5 9" id="KW-0472">Membrane</keyword>
<feature type="transmembrane region" description="Helical" evidence="9">
    <location>
        <begin position="218"/>
        <end position="244"/>
    </location>
</feature>
<dbReference type="PROSITE" id="PS50262">
    <property type="entry name" value="G_PROTEIN_RECEP_F1_2"/>
    <property type="match status" value="1"/>
</dbReference>
<evidence type="ECO:0000256" key="2">
    <source>
        <dbReference type="ARBA" id="ARBA00022692"/>
    </source>
</evidence>
<reference evidence="11" key="2">
    <citation type="submission" date="2025-08" db="UniProtKB">
        <authorList>
            <consortium name="Ensembl"/>
        </authorList>
    </citation>
    <scope>IDENTIFICATION</scope>
</reference>
<keyword evidence="4 8" id="KW-0297">G-protein coupled receptor</keyword>
<keyword evidence="7 8" id="KW-0807">Transducer</keyword>
<feature type="transmembrane region" description="Helical" evidence="9">
    <location>
        <begin position="82"/>
        <end position="111"/>
    </location>
</feature>
<protein>
    <recommendedName>
        <fullName evidence="10">G-protein coupled receptors family 1 profile domain-containing protein</fullName>
    </recommendedName>
</protein>
<dbReference type="Ensembl" id="ENSAOCT00000011760.2">
    <property type="protein sequence ID" value="ENSAOCP00000020977.2"/>
    <property type="gene ID" value="ENSAOCG00000005382.2"/>
</dbReference>
<evidence type="ECO:0000256" key="4">
    <source>
        <dbReference type="ARBA" id="ARBA00023040"/>
    </source>
</evidence>
<dbReference type="PANTHER" id="PTHR46048">
    <property type="entry name" value="HYDROXYCARBOXYLIC ACID RECEPTOR 2"/>
    <property type="match status" value="1"/>
</dbReference>
<dbReference type="PRINTS" id="PR00237">
    <property type="entry name" value="GPCRRHODOPSN"/>
</dbReference>
<evidence type="ECO:0000256" key="9">
    <source>
        <dbReference type="SAM" id="Phobius"/>
    </source>
</evidence>
<feature type="transmembrane region" description="Helical" evidence="9">
    <location>
        <begin position="176"/>
        <end position="197"/>
    </location>
</feature>
<dbReference type="PANTHER" id="PTHR46048:SF6">
    <property type="entry name" value="HYDROXYCARBOXYLIC ACID RECEPTOR 2"/>
    <property type="match status" value="1"/>
</dbReference>
<dbReference type="GO" id="GO:0004930">
    <property type="term" value="F:G protein-coupled receptor activity"/>
    <property type="evidence" value="ECO:0007669"/>
    <property type="project" value="UniProtKB-KW"/>
</dbReference>
<gene>
    <name evidence="11" type="primary">HCAR1</name>
</gene>